<dbReference type="InterPro" id="IPR015878">
    <property type="entry name" value="Ado_hCys_hydrolase_NAD-bd"/>
</dbReference>
<feature type="binding site" evidence="4">
    <location>
        <position position="189"/>
    </location>
    <ligand>
        <name>substrate</name>
    </ligand>
</feature>
<evidence type="ECO:0000256" key="4">
    <source>
        <dbReference type="HAMAP-Rule" id="MF_00563"/>
    </source>
</evidence>
<dbReference type="NCBIfam" id="NF004005">
    <property type="entry name" value="PRK05476.2-3"/>
    <property type="match status" value="1"/>
</dbReference>
<dbReference type="Pfam" id="PF05221">
    <property type="entry name" value="AdoHcyase"/>
    <property type="match status" value="2"/>
</dbReference>
<dbReference type="CDD" id="cd00401">
    <property type="entry name" value="SAHH"/>
    <property type="match status" value="1"/>
</dbReference>
<dbReference type="NCBIfam" id="TIGR00936">
    <property type="entry name" value="ahcY"/>
    <property type="match status" value="1"/>
</dbReference>
<feature type="binding site" evidence="4">
    <location>
        <position position="190"/>
    </location>
    <ligand>
        <name>NAD(+)</name>
        <dbReference type="ChEBI" id="CHEBI:57540"/>
    </ligand>
</feature>
<dbReference type="AlphaFoldDB" id="A0A953I0D9"/>
<dbReference type="GO" id="GO:0005829">
    <property type="term" value="C:cytosol"/>
    <property type="evidence" value="ECO:0007669"/>
    <property type="project" value="TreeGrafter"/>
</dbReference>
<feature type="binding site" evidence="5">
    <location>
        <begin position="221"/>
        <end position="226"/>
    </location>
    <ligand>
        <name>NAD(+)</name>
        <dbReference type="ChEBI" id="CHEBI:57540"/>
    </ligand>
</feature>
<dbReference type="Pfam" id="PF00670">
    <property type="entry name" value="AdoHcyase_NAD"/>
    <property type="match status" value="1"/>
</dbReference>
<dbReference type="InterPro" id="IPR036291">
    <property type="entry name" value="NAD(P)-bd_dom_sf"/>
</dbReference>
<feature type="binding site" evidence="4">
    <location>
        <position position="130"/>
    </location>
    <ligand>
        <name>substrate</name>
    </ligand>
</feature>
<dbReference type="GO" id="GO:0006730">
    <property type="term" value="P:one-carbon metabolic process"/>
    <property type="evidence" value="ECO:0007669"/>
    <property type="project" value="UniProtKB-UniRule"/>
</dbReference>
<dbReference type="GO" id="GO:0033353">
    <property type="term" value="P:S-adenosylmethionine cycle"/>
    <property type="evidence" value="ECO:0007669"/>
    <property type="project" value="TreeGrafter"/>
</dbReference>
<evidence type="ECO:0000256" key="5">
    <source>
        <dbReference type="PIRSR" id="PIRSR001109-2"/>
    </source>
</evidence>
<keyword evidence="4 6" id="KW-0378">Hydrolase</keyword>
<dbReference type="SUPFAM" id="SSF51735">
    <property type="entry name" value="NAD(P)-binding Rossmann-fold domains"/>
    <property type="match status" value="1"/>
</dbReference>
<feature type="binding site" evidence="4 5">
    <location>
        <begin position="298"/>
        <end position="300"/>
    </location>
    <ligand>
        <name>NAD(+)</name>
        <dbReference type="ChEBI" id="CHEBI:57540"/>
    </ligand>
</feature>
<comment type="pathway">
    <text evidence="4 6">Amino-acid biosynthesis; L-homocysteine biosynthesis; L-homocysteine from S-adenosyl-L-homocysteine: step 1/1.</text>
</comment>
<feature type="binding site" evidence="4">
    <location>
        <position position="155"/>
    </location>
    <ligand>
        <name>substrate</name>
    </ligand>
</feature>
<comment type="function">
    <text evidence="4">May play a key role in the regulation of the intracellular concentration of adenosylhomocysteine.</text>
</comment>
<reference evidence="9" key="1">
    <citation type="submission" date="2017-11" db="EMBL/GenBank/DDBJ databases">
        <title>Three new genomes from thermophilic consortium.</title>
        <authorList>
            <person name="Quaggio R."/>
            <person name="Amgarten D."/>
            <person name="Setubal J.C."/>
        </authorList>
    </citation>
    <scope>NUCLEOTIDE SEQUENCE</scope>
    <source>
        <strain evidence="9">ZCTH01-B2</strain>
    </source>
</reference>
<feature type="binding site" evidence="5">
    <location>
        <position position="352"/>
    </location>
    <ligand>
        <name>NAD(+)</name>
        <dbReference type="ChEBI" id="CHEBI:57540"/>
    </ligand>
</feature>
<dbReference type="InterPro" id="IPR020082">
    <property type="entry name" value="S-Ado-L-homoCys_hydrolase_CS"/>
</dbReference>
<evidence type="ECO:0000256" key="3">
    <source>
        <dbReference type="ARBA" id="ARBA00023027"/>
    </source>
</evidence>
<dbReference type="PROSITE" id="PS00739">
    <property type="entry name" value="ADOHCYASE_2"/>
    <property type="match status" value="1"/>
</dbReference>
<protein>
    <recommendedName>
        <fullName evidence="4">Adenosylhomocysteinase</fullName>
        <ecNumber evidence="4">3.13.2.1</ecNumber>
    </recommendedName>
    <alternativeName>
        <fullName evidence="4">S-adenosyl-L-homocysteine hydrolase</fullName>
        <shortName evidence="4">AdoHcyase</shortName>
    </alternativeName>
</protein>
<accession>A0A953I0D9</accession>
<dbReference type="Proteomes" id="UP000732377">
    <property type="component" value="Unassembled WGS sequence"/>
</dbReference>
<comment type="caution">
    <text evidence="4">Lacks conserved residue(s) required for the propagation of feature annotation.</text>
</comment>
<dbReference type="GO" id="GO:0071269">
    <property type="term" value="P:L-homocysteine biosynthetic process"/>
    <property type="evidence" value="ECO:0007669"/>
    <property type="project" value="UniProtKB-UniRule"/>
</dbReference>
<evidence type="ECO:0000256" key="1">
    <source>
        <dbReference type="ARBA" id="ARBA00007122"/>
    </source>
</evidence>
<evidence type="ECO:0000256" key="6">
    <source>
        <dbReference type="RuleBase" id="RU000548"/>
    </source>
</evidence>
<dbReference type="SUPFAM" id="SSF52283">
    <property type="entry name" value="Formate/glycerate dehydrogenase catalytic domain-like"/>
    <property type="match status" value="1"/>
</dbReference>
<feature type="binding site" evidence="4 5">
    <location>
        <position position="242"/>
    </location>
    <ligand>
        <name>NAD(+)</name>
        <dbReference type="ChEBI" id="CHEBI:57540"/>
    </ligand>
</feature>
<keyword evidence="2 4" id="KW-0554">One-carbon metabolism</keyword>
<evidence type="ECO:0000256" key="2">
    <source>
        <dbReference type="ARBA" id="ARBA00022563"/>
    </source>
</evidence>
<name>A0A953I0D9_SYMTR</name>
<feature type="binding site" evidence="4 5">
    <location>
        <position position="345"/>
    </location>
    <ligand>
        <name>NAD(+)</name>
        <dbReference type="ChEBI" id="CHEBI:57540"/>
    </ligand>
</feature>
<dbReference type="EC" id="3.13.2.1" evidence="4"/>
<evidence type="ECO:0000313" key="9">
    <source>
        <dbReference type="EMBL" id="MBY6274647.1"/>
    </source>
</evidence>
<feature type="binding site" evidence="4">
    <location>
        <position position="185"/>
    </location>
    <ligand>
        <name>substrate</name>
    </ligand>
</feature>
<organism evidence="9 10">
    <name type="scientific">Symbiobacterium thermophilum</name>
    <dbReference type="NCBI Taxonomy" id="2734"/>
    <lineage>
        <taxon>Bacteria</taxon>
        <taxon>Bacillati</taxon>
        <taxon>Bacillota</taxon>
        <taxon>Clostridia</taxon>
        <taxon>Eubacteriales</taxon>
        <taxon>Symbiobacteriaceae</taxon>
        <taxon>Symbiobacterium</taxon>
    </lineage>
</organism>
<gene>
    <name evidence="4" type="primary">ahcY</name>
    <name evidence="9" type="ORF">CWE10_00290</name>
</gene>
<sequence length="421" mass="45914">MPSKVSVSTLRDPGLAPSGHQKIDWVKAHMPILNQLERELSAHRPLAGQRVAMSIHLEAKTAYMALVFAAAGAEVFLTGSNPLSTQDDVAAAAAERGVTVHAWHGATPEEYTAHLTRTLEAARPTLLLDDGGDLTHLLHTSRADLAANLIGGSEETSTGVQRLRAMEAEGVLRFPMVAVNNARMKHLFDNRYGTGQSTLESVMRNTNLSIAGKRVVVAGYGWCGKGVAMRAKGLGARVIVCEVDPVLANEALMDGFEVMPMARAAALGDIFITVTGCEKVIRREHFEVMRDGAILANAGHFDVEIWKPDLEAFGGQPVRVRPHVDAYTAPDGRRLYLIGEGRLANLAAGDGHPAEVMDLSFGVQLLTHLWLVENRGRLENRVIEVPPEIDTRVAETRLRALGVEIDRLTPEQERYIRSWQV</sequence>
<dbReference type="GO" id="GO:0004013">
    <property type="term" value="F:adenosylhomocysteinase activity"/>
    <property type="evidence" value="ECO:0007669"/>
    <property type="project" value="UniProtKB-UniRule"/>
</dbReference>
<dbReference type="Gene3D" id="3.40.50.1480">
    <property type="entry name" value="Adenosylhomocysteinase-like"/>
    <property type="match status" value="1"/>
</dbReference>
<comment type="cofactor">
    <cofactor evidence="4 5 6">
        <name>NAD(+)</name>
        <dbReference type="ChEBI" id="CHEBI:57540"/>
    </cofactor>
    <text evidence="4 5 6">Binds 1 NAD(+) per subunit.</text>
</comment>
<feature type="binding site" evidence="5">
    <location>
        <begin position="156"/>
        <end position="158"/>
    </location>
    <ligand>
        <name>NAD(+)</name>
        <dbReference type="ChEBI" id="CHEBI:57540"/>
    </ligand>
</feature>
<dbReference type="SMART" id="SM00997">
    <property type="entry name" value="AdoHcyase_NAD"/>
    <property type="match status" value="1"/>
</dbReference>
<dbReference type="HAMAP" id="MF_00563">
    <property type="entry name" value="AdoHcyase"/>
    <property type="match status" value="1"/>
</dbReference>
<dbReference type="PANTHER" id="PTHR23420:SF0">
    <property type="entry name" value="ADENOSYLHOMOCYSTEINASE"/>
    <property type="match status" value="1"/>
</dbReference>
<dbReference type="Gene3D" id="3.40.50.720">
    <property type="entry name" value="NAD(P)-binding Rossmann-like Domain"/>
    <property type="match status" value="1"/>
</dbReference>
<dbReference type="RefSeq" id="WP_273377404.1">
    <property type="nucleotide sequence ID" value="NZ_JACSIR010000151.1"/>
</dbReference>
<dbReference type="PIRSF" id="PIRSF001109">
    <property type="entry name" value="Ad_hcy_hydrolase"/>
    <property type="match status" value="1"/>
</dbReference>
<proteinExistence type="inferred from homology"/>
<dbReference type="PANTHER" id="PTHR23420">
    <property type="entry name" value="ADENOSYLHOMOCYSTEINASE"/>
    <property type="match status" value="1"/>
</dbReference>
<comment type="similarity">
    <text evidence="1 4 7">Belongs to the adenosylhomocysteinase family.</text>
</comment>
<feature type="domain" description="S-adenosyl-L-homocysteine hydrolase NAD binding" evidence="8">
    <location>
        <begin position="190"/>
        <end position="351"/>
    </location>
</feature>
<dbReference type="SMART" id="SM00996">
    <property type="entry name" value="AdoHcyase"/>
    <property type="match status" value="1"/>
</dbReference>
<comment type="catalytic activity">
    <reaction evidence="4 6">
        <text>S-adenosyl-L-homocysteine + H2O = L-homocysteine + adenosine</text>
        <dbReference type="Rhea" id="RHEA:21708"/>
        <dbReference type="ChEBI" id="CHEBI:15377"/>
        <dbReference type="ChEBI" id="CHEBI:16335"/>
        <dbReference type="ChEBI" id="CHEBI:57856"/>
        <dbReference type="ChEBI" id="CHEBI:58199"/>
        <dbReference type="EC" id="3.13.2.1"/>
    </reaction>
</comment>
<comment type="caution">
    <text evidence="9">The sequence shown here is derived from an EMBL/GenBank/DDBJ whole genome shotgun (WGS) entry which is preliminary data.</text>
</comment>
<evidence type="ECO:0000256" key="7">
    <source>
        <dbReference type="RuleBase" id="RU004166"/>
    </source>
</evidence>
<evidence type="ECO:0000259" key="8">
    <source>
        <dbReference type="SMART" id="SM00997"/>
    </source>
</evidence>
<dbReference type="InterPro" id="IPR042172">
    <property type="entry name" value="Adenosylhomocyst_ase-like_sf"/>
</dbReference>
<dbReference type="InterPro" id="IPR000043">
    <property type="entry name" value="Adenosylhomocysteinase-like"/>
</dbReference>
<keyword evidence="4" id="KW-0963">Cytoplasm</keyword>
<comment type="subcellular location">
    <subcellularLocation>
        <location evidence="4">Cytoplasm</location>
    </subcellularLocation>
</comment>
<keyword evidence="3 4" id="KW-0520">NAD</keyword>
<evidence type="ECO:0000313" key="10">
    <source>
        <dbReference type="Proteomes" id="UP000732377"/>
    </source>
</evidence>
<dbReference type="EMBL" id="PIUK01000001">
    <property type="protein sequence ID" value="MBY6274647.1"/>
    <property type="molecule type" value="Genomic_DNA"/>
</dbReference>
<feature type="binding site" evidence="4">
    <location>
        <begin position="219"/>
        <end position="224"/>
    </location>
    <ligand>
        <name>NAD(+)</name>
        <dbReference type="ChEBI" id="CHEBI:57540"/>
    </ligand>
</feature>